<sequence length="67" mass="7628">LFSCGRLLLSHVRSRLSVQSTWALLCLGFWSQLNLIKPEDVNKVTMLPDVEGEEQEMAHGWDSINID</sequence>
<evidence type="ECO:0000313" key="1">
    <source>
        <dbReference type="EMBL" id="OAX32671.1"/>
    </source>
</evidence>
<dbReference type="InParanoid" id="A0A1B7MJ95"/>
<dbReference type="OrthoDB" id="3258476at2759"/>
<reference evidence="1 2" key="1">
    <citation type="submission" date="2016-06" db="EMBL/GenBank/DDBJ databases">
        <title>Comparative genomics of the ectomycorrhizal sister species Rhizopogon vinicolor and Rhizopogon vesiculosus (Basidiomycota: Boletales) reveals a divergence of the mating type B locus.</title>
        <authorList>
            <consortium name="DOE Joint Genome Institute"/>
            <person name="Mujic A.B."/>
            <person name="Kuo A."/>
            <person name="Tritt A."/>
            <person name="Lipzen A."/>
            <person name="Chen C."/>
            <person name="Johnson J."/>
            <person name="Sharma A."/>
            <person name="Barry K."/>
            <person name="Grigoriev I.V."/>
            <person name="Spatafora J.W."/>
        </authorList>
    </citation>
    <scope>NUCLEOTIDE SEQUENCE [LARGE SCALE GENOMIC DNA]</scope>
    <source>
        <strain evidence="1 2">AM-OR11-026</strain>
    </source>
</reference>
<proteinExistence type="predicted"/>
<keyword evidence="2" id="KW-1185">Reference proteome</keyword>
<evidence type="ECO:0000313" key="2">
    <source>
        <dbReference type="Proteomes" id="UP000092154"/>
    </source>
</evidence>
<protein>
    <submittedName>
        <fullName evidence="1">Uncharacterized protein</fullName>
    </submittedName>
</protein>
<organism evidence="1 2">
    <name type="scientific">Rhizopogon vinicolor AM-OR11-026</name>
    <dbReference type="NCBI Taxonomy" id="1314800"/>
    <lineage>
        <taxon>Eukaryota</taxon>
        <taxon>Fungi</taxon>
        <taxon>Dikarya</taxon>
        <taxon>Basidiomycota</taxon>
        <taxon>Agaricomycotina</taxon>
        <taxon>Agaricomycetes</taxon>
        <taxon>Agaricomycetidae</taxon>
        <taxon>Boletales</taxon>
        <taxon>Suillineae</taxon>
        <taxon>Rhizopogonaceae</taxon>
        <taxon>Rhizopogon</taxon>
    </lineage>
</organism>
<dbReference type="Proteomes" id="UP000092154">
    <property type="component" value="Unassembled WGS sequence"/>
</dbReference>
<gene>
    <name evidence="1" type="ORF">K503DRAFT_701687</name>
</gene>
<dbReference type="STRING" id="1314800.A0A1B7MJ95"/>
<dbReference type="EMBL" id="KV448945">
    <property type="protein sequence ID" value="OAX32671.1"/>
    <property type="molecule type" value="Genomic_DNA"/>
</dbReference>
<dbReference type="AlphaFoldDB" id="A0A1B7MJ95"/>
<name>A0A1B7MJ95_9AGAM</name>
<feature type="non-terminal residue" evidence="1">
    <location>
        <position position="1"/>
    </location>
</feature>
<accession>A0A1B7MJ95</accession>